<evidence type="ECO:0000313" key="1">
    <source>
        <dbReference type="EMBL" id="MFD0798975.1"/>
    </source>
</evidence>
<gene>
    <name evidence="1" type="ORF">ACFQZJ_15995</name>
</gene>
<proteinExistence type="predicted"/>
<evidence type="ECO:0008006" key="3">
    <source>
        <dbReference type="Google" id="ProtNLM"/>
    </source>
</evidence>
<reference evidence="2" key="1">
    <citation type="journal article" date="2019" name="Int. J. Syst. Evol. Microbiol.">
        <title>The Global Catalogue of Microorganisms (GCM) 10K type strain sequencing project: providing services to taxonomists for standard genome sequencing and annotation.</title>
        <authorList>
            <consortium name="The Broad Institute Genomics Platform"/>
            <consortium name="The Broad Institute Genome Sequencing Center for Infectious Disease"/>
            <person name="Wu L."/>
            <person name="Ma J."/>
        </authorList>
    </citation>
    <scope>NUCLEOTIDE SEQUENCE [LARGE SCALE GENOMIC DNA]</scope>
    <source>
        <strain evidence="2">CCUG 61948</strain>
    </source>
</reference>
<dbReference type="EMBL" id="JBHTHY010000014">
    <property type="protein sequence ID" value="MFD0798975.1"/>
    <property type="molecule type" value="Genomic_DNA"/>
</dbReference>
<evidence type="ECO:0000313" key="2">
    <source>
        <dbReference type="Proteomes" id="UP001597012"/>
    </source>
</evidence>
<dbReference type="Proteomes" id="UP001597012">
    <property type="component" value="Unassembled WGS sequence"/>
</dbReference>
<protein>
    <recommendedName>
        <fullName evidence="3">DUF4390 domain-containing protein</fullName>
    </recommendedName>
</protein>
<accession>A0ABW3B7B4</accession>
<dbReference type="Gene3D" id="3.40.1420.30">
    <property type="match status" value="1"/>
</dbReference>
<organism evidence="1 2">
    <name type="scientific">Maribacter chungangensis</name>
    <dbReference type="NCBI Taxonomy" id="1069117"/>
    <lineage>
        <taxon>Bacteria</taxon>
        <taxon>Pseudomonadati</taxon>
        <taxon>Bacteroidota</taxon>
        <taxon>Flavobacteriia</taxon>
        <taxon>Flavobacteriales</taxon>
        <taxon>Flavobacteriaceae</taxon>
        <taxon>Maribacter</taxon>
    </lineage>
</organism>
<keyword evidence="2" id="KW-1185">Reference proteome</keyword>
<sequence>MSVTLKIFTVTIFFLYSFGSFAQNKYEREYRIRKDQFPTLALQILDTNITDTKRLRFYKETDSAKSSYEAKFKKDKLWYSMEFNVAGNLEDIEITIKPLDIPSDVLARITRYFGMSFQKYRIKKIQQQYLCSANEDLTTTLRNAFQNLLIPTLNYEIIVSGKEGKSYLEYEVLFNAEGNFINKRKRLPANYDHVLY</sequence>
<comment type="caution">
    <text evidence="1">The sequence shown here is derived from an EMBL/GenBank/DDBJ whole genome shotgun (WGS) entry which is preliminary data.</text>
</comment>
<dbReference type="SUPFAM" id="SSF160574">
    <property type="entry name" value="BT0923-like"/>
    <property type="match status" value="1"/>
</dbReference>
<dbReference type="RefSeq" id="WP_379935880.1">
    <property type="nucleotide sequence ID" value="NZ_JBHTHY010000014.1"/>
</dbReference>
<name>A0ABW3B7B4_9FLAO</name>